<keyword evidence="3" id="KW-0804">Transcription</keyword>
<proteinExistence type="predicted"/>
<dbReference type="SMART" id="SM00342">
    <property type="entry name" value="HTH_ARAC"/>
    <property type="match status" value="1"/>
</dbReference>
<evidence type="ECO:0000256" key="2">
    <source>
        <dbReference type="ARBA" id="ARBA00023125"/>
    </source>
</evidence>
<dbReference type="Pfam" id="PF12833">
    <property type="entry name" value="HTH_18"/>
    <property type="match status" value="1"/>
</dbReference>
<evidence type="ECO:0000256" key="1">
    <source>
        <dbReference type="ARBA" id="ARBA00023015"/>
    </source>
</evidence>
<dbReference type="PANTHER" id="PTHR43280:SF2">
    <property type="entry name" value="HTH-TYPE TRANSCRIPTIONAL REGULATOR EXSA"/>
    <property type="match status" value="1"/>
</dbReference>
<reference evidence="5 6" key="2">
    <citation type="submission" date="2016-02" db="EMBL/GenBank/DDBJ databases">
        <authorList>
            <person name="Wen L."/>
            <person name="He K."/>
            <person name="Yang H."/>
        </authorList>
    </citation>
    <scope>NUCLEOTIDE SEQUENCE [LARGE SCALE GENOMIC DNA]</scope>
    <source>
        <strain evidence="5 6">AGD 8-3</strain>
    </source>
</reference>
<dbReference type="RefSeq" id="WP_066446772.1">
    <property type="nucleotide sequence ID" value="NZ_CP014226.1"/>
</dbReference>
<protein>
    <submittedName>
        <fullName evidence="5">HTH-type transcriptional activator RhaS</fullName>
    </submittedName>
</protein>
<dbReference type="InterPro" id="IPR018062">
    <property type="entry name" value="HTH_AraC-typ_CS"/>
</dbReference>
<evidence type="ECO:0000313" key="5">
    <source>
        <dbReference type="EMBL" id="AMD00457.1"/>
    </source>
</evidence>
<reference evidence="5 6" key="1">
    <citation type="journal article" date="2016" name="Genome Announc.">
        <title>Draft Genome Sequence of 'Halomonas chromatireducens' Strain AGD 8-3, a Haloalkaliphilic Chromate- and Selenite-Reducing Gammaproteobacterium.</title>
        <authorList>
            <person name="Sharko F.S."/>
            <person name="Shapovalova A.A."/>
            <person name="Tsygankova S.V."/>
            <person name="Komova A.V."/>
            <person name="Boulygina E.S."/>
            <person name="Teslyuk A.B."/>
            <person name="Gotovtsev P.M."/>
            <person name="Namsaraev Z.B."/>
            <person name="Khijniak T.V."/>
            <person name="Nedoluzhko A.V."/>
            <person name="Vasilov R.G."/>
        </authorList>
    </citation>
    <scope>NUCLEOTIDE SEQUENCE [LARGE SCALE GENOMIC DNA]</scope>
    <source>
        <strain evidence="5 6">AGD 8-3</strain>
    </source>
</reference>
<keyword evidence="6" id="KW-1185">Reference proteome</keyword>
<dbReference type="KEGG" id="hco:LOKO_01389"/>
<dbReference type="STRING" id="507626.LOKO_01389"/>
<evidence type="ECO:0000259" key="4">
    <source>
        <dbReference type="PROSITE" id="PS01124"/>
    </source>
</evidence>
<name>A0A109ULG8_9GAMM</name>
<dbReference type="PROSITE" id="PS01124">
    <property type="entry name" value="HTH_ARAC_FAMILY_2"/>
    <property type="match status" value="1"/>
</dbReference>
<dbReference type="OrthoDB" id="6146868at2"/>
<dbReference type="SUPFAM" id="SSF46689">
    <property type="entry name" value="Homeodomain-like"/>
    <property type="match status" value="2"/>
</dbReference>
<evidence type="ECO:0000256" key="3">
    <source>
        <dbReference type="ARBA" id="ARBA00023163"/>
    </source>
</evidence>
<dbReference type="Gene3D" id="1.10.10.60">
    <property type="entry name" value="Homeodomain-like"/>
    <property type="match status" value="2"/>
</dbReference>
<keyword evidence="2" id="KW-0238">DNA-binding</keyword>
<dbReference type="Proteomes" id="UP000063387">
    <property type="component" value="Chromosome"/>
</dbReference>
<dbReference type="PRINTS" id="PR00032">
    <property type="entry name" value="HTHARAC"/>
</dbReference>
<dbReference type="EMBL" id="CP014226">
    <property type="protein sequence ID" value="AMD00457.1"/>
    <property type="molecule type" value="Genomic_DNA"/>
</dbReference>
<gene>
    <name evidence="5" type="primary">rhaS_1</name>
    <name evidence="5" type="ORF">LOKO_01389</name>
</gene>
<sequence length="275" mass="31083">MFNEMMRAEIWLQEHLSSHEGIDDLANRLGYSTSQVRRKFKQCFGVSPSTYRDILRLEKAARLLALTPYRVNTIATRSGYQNHSAFSRAFQRRYNQTPRQYRLAARVKLRSPMYCQGHSGAPPDFDIRSLPPRQALVTRLYHKSDASSLGKLHKWAQLTKGAETLPERLRQTPAIAVLHNTPLPCELDRIDIGPLIDEQAGDGLAIPASFRILELPEQRHACLTVERPEEIPSALQYLLSEGLAKKRCYASGDPVEVRLIAEGLEVRLPILVASS</sequence>
<keyword evidence="1" id="KW-0805">Transcription regulation</keyword>
<dbReference type="InterPro" id="IPR009057">
    <property type="entry name" value="Homeodomain-like_sf"/>
</dbReference>
<dbReference type="PATRIC" id="fig|507626.3.peg.1374"/>
<dbReference type="PROSITE" id="PS00041">
    <property type="entry name" value="HTH_ARAC_FAMILY_1"/>
    <property type="match status" value="1"/>
</dbReference>
<organism evidence="5 6">
    <name type="scientific">Halomonas chromatireducens</name>
    <dbReference type="NCBI Taxonomy" id="507626"/>
    <lineage>
        <taxon>Bacteria</taxon>
        <taxon>Pseudomonadati</taxon>
        <taxon>Pseudomonadota</taxon>
        <taxon>Gammaproteobacteria</taxon>
        <taxon>Oceanospirillales</taxon>
        <taxon>Halomonadaceae</taxon>
        <taxon>Halomonas</taxon>
    </lineage>
</organism>
<dbReference type="GO" id="GO:0003700">
    <property type="term" value="F:DNA-binding transcription factor activity"/>
    <property type="evidence" value="ECO:0007669"/>
    <property type="project" value="InterPro"/>
</dbReference>
<dbReference type="InterPro" id="IPR018060">
    <property type="entry name" value="HTH_AraC"/>
</dbReference>
<dbReference type="GO" id="GO:0043565">
    <property type="term" value="F:sequence-specific DNA binding"/>
    <property type="evidence" value="ECO:0007669"/>
    <property type="project" value="InterPro"/>
</dbReference>
<dbReference type="InterPro" id="IPR020449">
    <property type="entry name" value="Tscrpt_reg_AraC-type_HTH"/>
</dbReference>
<evidence type="ECO:0000313" key="6">
    <source>
        <dbReference type="Proteomes" id="UP000063387"/>
    </source>
</evidence>
<feature type="domain" description="HTH araC/xylS-type" evidence="4">
    <location>
        <begin position="6"/>
        <end position="104"/>
    </location>
</feature>
<dbReference type="PANTHER" id="PTHR43280">
    <property type="entry name" value="ARAC-FAMILY TRANSCRIPTIONAL REGULATOR"/>
    <property type="match status" value="1"/>
</dbReference>
<dbReference type="AlphaFoldDB" id="A0A109ULG8"/>
<accession>A0A109ULG8</accession>